<reference evidence="2 3" key="1">
    <citation type="journal article" date="2013" name="J. Microbiol.">
        <title>Lysinibacillus chungkukjangi sp. nov., isolated from Chungkukjang, Korean fermented soybean food.</title>
        <authorList>
            <person name="Kim S.J."/>
            <person name="Jang Y.H."/>
            <person name="Hamada M."/>
            <person name="Ahn J.H."/>
            <person name="Weon H.Y."/>
            <person name="Suzuki K."/>
            <person name="Whang K.S."/>
            <person name="Kwon S.W."/>
        </authorList>
    </citation>
    <scope>NUCLEOTIDE SEQUENCE [LARGE SCALE GENOMIC DNA]</scope>
    <source>
        <strain evidence="2 3">MCCC 1A12701</strain>
    </source>
</reference>
<accession>A0A3N9UL08</accession>
<keyword evidence="1" id="KW-0472">Membrane</keyword>
<feature type="transmembrane region" description="Helical" evidence="1">
    <location>
        <begin position="51"/>
        <end position="71"/>
    </location>
</feature>
<keyword evidence="1" id="KW-0812">Transmembrane</keyword>
<keyword evidence="1" id="KW-1133">Transmembrane helix</keyword>
<protein>
    <submittedName>
        <fullName evidence="2">Uncharacterized protein</fullName>
    </submittedName>
</protein>
<comment type="caution">
    <text evidence="2">The sequence shown here is derived from an EMBL/GenBank/DDBJ whole genome shotgun (WGS) entry which is preliminary data.</text>
</comment>
<dbReference type="Proteomes" id="UP000274033">
    <property type="component" value="Unassembled WGS sequence"/>
</dbReference>
<evidence type="ECO:0000313" key="2">
    <source>
        <dbReference type="EMBL" id="RQW76607.1"/>
    </source>
</evidence>
<dbReference type="RefSeq" id="WP_124762608.1">
    <property type="nucleotide sequence ID" value="NZ_JAFBDY010000001.1"/>
</dbReference>
<dbReference type="EMBL" id="RRCT01000001">
    <property type="protein sequence ID" value="RQW76607.1"/>
    <property type="molecule type" value="Genomic_DNA"/>
</dbReference>
<dbReference type="OrthoDB" id="2736499at2"/>
<feature type="transmembrane region" description="Helical" evidence="1">
    <location>
        <begin position="78"/>
        <end position="101"/>
    </location>
</feature>
<evidence type="ECO:0000313" key="3">
    <source>
        <dbReference type="Proteomes" id="UP000274033"/>
    </source>
</evidence>
<name>A0A3N9UL08_9BACI</name>
<gene>
    <name evidence="2" type="ORF">EBB45_03390</name>
</gene>
<feature type="transmembrane region" description="Helical" evidence="1">
    <location>
        <begin position="7"/>
        <end position="31"/>
    </location>
</feature>
<evidence type="ECO:0000256" key="1">
    <source>
        <dbReference type="SAM" id="Phobius"/>
    </source>
</evidence>
<organism evidence="2 3">
    <name type="scientific">Lysinibacillus composti</name>
    <dbReference type="NCBI Taxonomy" id="720633"/>
    <lineage>
        <taxon>Bacteria</taxon>
        <taxon>Bacillati</taxon>
        <taxon>Bacillota</taxon>
        <taxon>Bacilli</taxon>
        <taxon>Bacillales</taxon>
        <taxon>Bacillaceae</taxon>
        <taxon>Lysinibacillus</taxon>
    </lineage>
</organism>
<proteinExistence type="predicted"/>
<sequence>MLNNRKNLYWVLSVLILITAPIIVLLTPIVVTSILFDNQEKIAIITYSKSFIMYGLAFGVAFITLLFLYFIKSIFVKIFFSLFAIFSFIQLYSLGTGYYVYFDENYIEYNPLFGEKTIYQWDEITNVVHETYNEQTNEAEKYIFQFQNGSSLEIIPTSTLDVKVKEQLYNKILETEASYEEY</sequence>
<dbReference type="AlphaFoldDB" id="A0A3N9UL08"/>
<keyword evidence="3" id="KW-1185">Reference proteome</keyword>